<dbReference type="EMBL" id="VSSQ01016291">
    <property type="protein sequence ID" value="MPM57478.1"/>
    <property type="molecule type" value="Genomic_DNA"/>
</dbReference>
<evidence type="ECO:0000313" key="1">
    <source>
        <dbReference type="EMBL" id="MPM57478.1"/>
    </source>
</evidence>
<organism evidence="1">
    <name type="scientific">bioreactor metagenome</name>
    <dbReference type="NCBI Taxonomy" id="1076179"/>
    <lineage>
        <taxon>unclassified sequences</taxon>
        <taxon>metagenomes</taxon>
        <taxon>ecological metagenomes</taxon>
    </lineage>
</organism>
<name>A0A645AXI4_9ZZZZ</name>
<accession>A0A645AXI4</accession>
<sequence>MLNFEVGGQQYNPFRHVIEGSGQQVDHSGIGTVFLEQAIHQQVMFLNGQNLPGQDREQLQRQFAGEVFLPPADDQADGGTFLA</sequence>
<protein>
    <submittedName>
        <fullName evidence="1">Uncharacterized protein</fullName>
    </submittedName>
</protein>
<dbReference type="AlphaFoldDB" id="A0A645AXI4"/>
<reference evidence="1" key="1">
    <citation type="submission" date="2019-08" db="EMBL/GenBank/DDBJ databases">
        <authorList>
            <person name="Kucharzyk K."/>
            <person name="Murdoch R.W."/>
            <person name="Higgins S."/>
            <person name="Loffler F."/>
        </authorList>
    </citation>
    <scope>NUCLEOTIDE SEQUENCE</scope>
</reference>
<gene>
    <name evidence="1" type="ORF">SDC9_104300</name>
</gene>
<proteinExistence type="predicted"/>
<comment type="caution">
    <text evidence="1">The sequence shown here is derived from an EMBL/GenBank/DDBJ whole genome shotgun (WGS) entry which is preliminary data.</text>
</comment>